<keyword evidence="5 11" id="KW-0444">Lipid biosynthesis</keyword>
<dbReference type="GO" id="GO:0004315">
    <property type="term" value="F:3-oxoacyl-[acyl-carrier-protein] synthase activity"/>
    <property type="evidence" value="ECO:0007669"/>
    <property type="project" value="UniProtKB-UniRule"/>
</dbReference>
<evidence type="ECO:0000256" key="3">
    <source>
        <dbReference type="ARBA" id="ARBA00012356"/>
    </source>
</evidence>
<dbReference type="Pfam" id="PF02801">
    <property type="entry name" value="Ketoacyl-synt_C"/>
    <property type="match status" value="1"/>
</dbReference>
<dbReference type="SUPFAM" id="SSF53901">
    <property type="entry name" value="Thiolase-like"/>
    <property type="match status" value="2"/>
</dbReference>
<keyword evidence="9 11" id="KW-0275">Fatty acid biosynthesis</keyword>
<dbReference type="InterPro" id="IPR017568">
    <property type="entry name" value="3-oxoacyl-ACP_synth-2"/>
</dbReference>
<dbReference type="InterPro" id="IPR014030">
    <property type="entry name" value="Ketoacyl_synth_N"/>
</dbReference>
<dbReference type="PROSITE" id="PS52004">
    <property type="entry name" value="KS3_2"/>
    <property type="match status" value="1"/>
</dbReference>
<evidence type="ECO:0000259" key="14">
    <source>
        <dbReference type="PROSITE" id="PS52004"/>
    </source>
</evidence>
<dbReference type="EMBL" id="FPBZ01000001">
    <property type="protein sequence ID" value="SFU35092.1"/>
    <property type="molecule type" value="Genomic_DNA"/>
</dbReference>
<keyword evidence="10 11" id="KW-0012">Acyltransferase</keyword>
<name>A0A1I7FFX3_9PROT</name>
<dbReference type="NCBIfam" id="TIGR03150">
    <property type="entry name" value="fabF"/>
    <property type="match status" value="1"/>
</dbReference>
<evidence type="ECO:0000256" key="5">
    <source>
        <dbReference type="ARBA" id="ARBA00022516"/>
    </source>
</evidence>
<feature type="active site" description="For beta-ketoacyl synthase activity" evidence="12">
    <location>
        <position position="158"/>
    </location>
</feature>
<dbReference type="InterPro" id="IPR016039">
    <property type="entry name" value="Thiolase-like"/>
</dbReference>
<feature type="domain" description="Ketosynthase family 3 (KS3)" evidence="14">
    <location>
        <begin position="1"/>
        <end position="404"/>
    </location>
</feature>
<evidence type="ECO:0000256" key="4">
    <source>
        <dbReference type="ARBA" id="ARBA00014657"/>
    </source>
</evidence>
<evidence type="ECO:0000313" key="15">
    <source>
        <dbReference type="EMBL" id="SFU35092.1"/>
    </source>
</evidence>
<dbReference type="FunFam" id="3.40.47.10:FF:000018">
    <property type="entry name" value="3-oxoacyl-[acyl-carrier-protein] synthase 2"/>
    <property type="match status" value="1"/>
</dbReference>
<dbReference type="GO" id="GO:0006633">
    <property type="term" value="P:fatty acid biosynthetic process"/>
    <property type="evidence" value="ECO:0007669"/>
    <property type="project" value="UniProtKB-UniRule"/>
</dbReference>
<dbReference type="PANTHER" id="PTHR11712:SF336">
    <property type="entry name" value="3-OXOACYL-[ACYL-CARRIER-PROTEIN] SYNTHASE, MITOCHONDRIAL"/>
    <property type="match status" value="1"/>
</dbReference>
<comment type="function">
    <text evidence="11">Involved in the type II fatty acid elongation cycle. Catalyzes the elongation of a wide range of acyl-ACP by the addition of two carbons from malonyl-ACP to an acyl acceptor. Can efficiently catalyze the conversion of palmitoleoyl-ACP (cis-hexadec-9-enoyl-ACP) to cis-vaccenoyl-ACP (cis-octadec-11-enoyl-ACP), an essential step in the thermal regulation of fatty acid composition.</text>
</comment>
<accession>A0A1I7FFX3</accession>
<dbReference type="AlphaFoldDB" id="A0A1I7FFX3"/>
<dbReference type="UniPathway" id="UPA00094"/>
<dbReference type="NCBIfam" id="NF005589">
    <property type="entry name" value="PRK07314.1"/>
    <property type="match status" value="1"/>
</dbReference>
<dbReference type="OrthoDB" id="9808669at2"/>
<evidence type="ECO:0000256" key="8">
    <source>
        <dbReference type="ARBA" id="ARBA00023098"/>
    </source>
</evidence>
<keyword evidence="7" id="KW-0276">Fatty acid metabolism</keyword>
<dbReference type="CDD" id="cd00834">
    <property type="entry name" value="KAS_I_II"/>
    <property type="match status" value="1"/>
</dbReference>
<organism evidence="15 16">
    <name type="scientific">Nitrosospira multiformis</name>
    <dbReference type="NCBI Taxonomy" id="1231"/>
    <lineage>
        <taxon>Bacteria</taxon>
        <taxon>Pseudomonadati</taxon>
        <taxon>Pseudomonadota</taxon>
        <taxon>Betaproteobacteria</taxon>
        <taxon>Nitrosomonadales</taxon>
        <taxon>Nitrosomonadaceae</taxon>
        <taxon>Nitrosospira</taxon>
    </lineage>
</organism>
<comment type="similarity">
    <text evidence="2 11 13">Belongs to the thiolase-like superfamily. Beta-ketoacyl-ACP synthases family.</text>
</comment>
<comment type="catalytic activity">
    <reaction evidence="11">
        <text>(9Z)-hexadecenoyl-[ACP] + malonyl-[ACP] + H(+) = 3-oxo-(11Z)-octadecenoyl-[ACP] + holo-[ACP] + CO2</text>
        <dbReference type="Rhea" id="RHEA:55040"/>
        <dbReference type="Rhea" id="RHEA-COMP:9623"/>
        <dbReference type="Rhea" id="RHEA-COMP:9685"/>
        <dbReference type="Rhea" id="RHEA-COMP:10800"/>
        <dbReference type="Rhea" id="RHEA-COMP:14074"/>
        <dbReference type="ChEBI" id="CHEBI:15378"/>
        <dbReference type="ChEBI" id="CHEBI:16526"/>
        <dbReference type="ChEBI" id="CHEBI:64479"/>
        <dbReference type="ChEBI" id="CHEBI:78449"/>
        <dbReference type="ChEBI" id="CHEBI:83989"/>
        <dbReference type="ChEBI" id="CHEBI:138538"/>
        <dbReference type="EC" id="2.3.1.179"/>
    </reaction>
</comment>
<dbReference type="PIRSF" id="PIRSF000447">
    <property type="entry name" value="KAS_II"/>
    <property type="match status" value="1"/>
</dbReference>
<evidence type="ECO:0000256" key="13">
    <source>
        <dbReference type="RuleBase" id="RU003694"/>
    </source>
</evidence>
<evidence type="ECO:0000256" key="10">
    <source>
        <dbReference type="ARBA" id="ARBA00023315"/>
    </source>
</evidence>
<dbReference type="PANTHER" id="PTHR11712">
    <property type="entry name" value="POLYKETIDE SYNTHASE-RELATED"/>
    <property type="match status" value="1"/>
</dbReference>
<dbReference type="InterPro" id="IPR000794">
    <property type="entry name" value="Beta-ketoacyl_synthase"/>
</dbReference>
<dbReference type="Pfam" id="PF00109">
    <property type="entry name" value="ketoacyl-synt"/>
    <property type="match status" value="1"/>
</dbReference>
<evidence type="ECO:0000256" key="7">
    <source>
        <dbReference type="ARBA" id="ARBA00022832"/>
    </source>
</evidence>
<dbReference type="SMART" id="SM00825">
    <property type="entry name" value="PKS_KS"/>
    <property type="match status" value="1"/>
</dbReference>
<reference evidence="15 16" key="1">
    <citation type="submission" date="2016-10" db="EMBL/GenBank/DDBJ databases">
        <authorList>
            <person name="de Groot N.N."/>
        </authorList>
    </citation>
    <scope>NUCLEOTIDE SEQUENCE [LARGE SCALE GENOMIC DNA]</scope>
    <source>
        <strain evidence="15 16">Nl14</strain>
    </source>
</reference>
<proteinExistence type="inferred from homology"/>
<evidence type="ECO:0000256" key="11">
    <source>
        <dbReference type="PIRNR" id="PIRNR000447"/>
    </source>
</evidence>
<protein>
    <recommendedName>
        <fullName evidence="4 11">3-oxoacyl-[acyl-carrier-protein] synthase 2</fullName>
        <ecNumber evidence="3 11">2.3.1.179</ecNumber>
    </recommendedName>
</protein>
<evidence type="ECO:0000256" key="6">
    <source>
        <dbReference type="ARBA" id="ARBA00022679"/>
    </source>
</evidence>
<keyword evidence="6 11" id="KW-0808">Transferase</keyword>
<dbReference type="InterPro" id="IPR014031">
    <property type="entry name" value="Ketoacyl_synth_C"/>
</dbReference>
<dbReference type="Gene3D" id="3.40.47.10">
    <property type="match status" value="1"/>
</dbReference>
<dbReference type="EC" id="2.3.1.179" evidence="3 11"/>
<evidence type="ECO:0000256" key="2">
    <source>
        <dbReference type="ARBA" id="ARBA00008467"/>
    </source>
</evidence>
<evidence type="ECO:0000256" key="1">
    <source>
        <dbReference type="ARBA" id="ARBA00005194"/>
    </source>
</evidence>
<comment type="pathway">
    <text evidence="1 11">Lipid metabolism; fatty acid biosynthesis.</text>
</comment>
<dbReference type="InterPro" id="IPR020841">
    <property type="entry name" value="PKS_Beta-ketoAc_synthase_dom"/>
</dbReference>
<keyword evidence="8" id="KW-0443">Lipid metabolism</keyword>
<evidence type="ECO:0000313" key="16">
    <source>
        <dbReference type="Proteomes" id="UP000182649"/>
    </source>
</evidence>
<evidence type="ECO:0000256" key="9">
    <source>
        <dbReference type="ARBA" id="ARBA00023160"/>
    </source>
</evidence>
<evidence type="ECO:0000256" key="12">
    <source>
        <dbReference type="PIRSR" id="PIRSR000447-1"/>
    </source>
</evidence>
<gene>
    <name evidence="15" type="ORF">SAMN05216417_101450</name>
</gene>
<dbReference type="RefSeq" id="WP_074972574.1">
    <property type="nucleotide sequence ID" value="NZ_FPBZ01000001.1"/>
</dbReference>
<comment type="catalytic activity">
    <reaction evidence="11">
        <text>a fatty acyl-[ACP] + malonyl-[ACP] + H(+) = a 3-oxoacyl-[ACP] + holo-[ACP] + CO2</text>
        <dbReference type="Rhea" id="RHEA:22836"/>
        <dbReference type="Rhea" id="RHEA-COMP:9623"/>
        <dbReference type="Rhea" id="RHEA-COMP:9685"/>
        <dbReference type="Rhea" id="RHEA-COMP:9916"/>
        <dbReference type="Rhea" id="RHEA-COMP:14125"/>
        <dbReference type="ChEBI" id="CHEBI:15378"/>
        <dbReference type="ChEBI" id="CHEBI:16526"/>
        <dbReference type="ChEBI" id="CHEBI:64479"/>
        <dbReference type="ChEBI" id="CHEBI:78449"/>
        <dbReference type="ChEBI" id="CHEBI:78776"/>
        <dbReference type="ChEBI" id="CHEBI:138651"/>
    </reaction>
</comment>
<sequence length="409" mass="42758">MRVVVTGMGVVSPIGIGVDQFWSAAVNGVSGIKRITSFDASSRRSQIAGEVTDFDPSTFLSQKYIEQTDRFTQLALLAARLALEDAGGLDAYESRRIGVSIGSGMGGFSTFESSALRKFRNQPVPPFTVPRTMANSAAAWIAIKHGFKGMNLTSSTACSSGANAIGAALDLLRAGRADVVIAGGAEACVLPLTINGFEILHALTTTSNDNPAGASRPFAKGRDGFVMGEGAGILILEKEEQARSRGAKIYAELAGYGQACDATHIVMPDMEGQIAAMREAIRDAGMEPDSIEYINAHATSTPLGDTVETRAIKNLFGAHAADIAISATKSMVGHSIGASAAIGSIATIMALHTGTIHPTINLDEADPECDLDYTPNVAQKRSVRTGLCNAFGFGGNNASILFTTHEGRD</sequence>
<dbReference type="Proteomes" id="UP000182649">
    <property type="component" value="Unassembled WGS sequence"/>
</dbReference>